<keyword evidence="6 7" id="KW-0472">Membrane</keyword>
<evidence type="ECO:0000256" key="3">
    <source>
        <dbReference type="ARBA" id="ARBA00022475"/>
    </source>
</evidence>
<feature type="transmembrane region" description="Helical" evidence="7">
    <location>
        <begin position="20"/>
        <end position="41"/>
    </location>
</feature>
<evidence type="ECO:0000256" key="2">
    <source>
        <dbReference type="ARBA" id="ARBA00022448"/>
    </source>
</evidence>
<feature type="transmembrane region" description="Helical" evidence="7">
    <location>
        <begin position="292"/>
        <end position="317"/>
    </location>
</feature>
<dbReference type="GO" id="GO:0055085">
    <property type="term" value="P:transmembrane transport"/>
    <property type="evidence" value="ECO:0007669"/>
    <property type="project" value="InterPro"/>
</dbReference>
<dbReference type="Pfam" id="PF19300">
    <property type="entry name" value="BPD_transp_1_N"/>
    <property type="match status" value="1"/>
</dbReference>
<keyword evidence="3" id="KW-1003">Cell membrane</keyword>
<dbReference type="SUPFAM" id="SSF161098">
    <property type="entry name" value="MetI-like"/>
    <property type="match status" value="1"/>
</dbReference>
<sequence>MGLNDRKDGGNVLTLVIRRAALGLITLWAASVLIFAGTQILPGDLAQAVLQNNATPENVAAMRHELGLDRPAVERYVEWLGKAVQGDLGTSLVNQRDVAKDLAPRLHNTFFLAIYAALIAVPLAVLLGVLAAAWQGSAFDSVANAATLLAISLPEYFLGYLLIKWIAVQLGWFPVLASVTPDTSFFERLYLSFLPMLTLVLVIIAHMMRMTRASVLAVMSSPYIEMALLKGLPKWRVVVEHALPNALAPIINVVALNLAYLIVGVVVVEVVFVYPGLGQLMVDAVSKRDVPVVQACGLIFATAFITLNMTADILALISNPRLRHPR</sequence>
<feature type="transmembrane region" description="Helical" evidence="7">
    <location>
        <begin position="250"/>
        <end position="272"/>
    </location>
</feature>
<feature type="transmembrane region" description="Helical" evidence="7">
    <location>
        <begin position="189"/>
        <end position="207"/>
    </location>
</feature>
<keyword evidence="5 7" id="KW-1133">Transmembrane helix</keyword>
<dbReference type="InterPro" id="IPR045621">
    <property type="entry name" value="BPD_transp_1_N"/>
</dbReference>
<evidence type="ECO:0000313" key="9">
    <source>
        <dbReference type="EMBL" id="MBL0375452.1"/>
    </source>
</evidence>
<dbReference type="InterPro" id="IPR000515">
    <property type="entry name" value="MetI-like"/>
</dbReference>
<evidence type="ECO:0000259" key="8">
    <source>
        <dbReference type="PROSITE" id="PS50928"/>
    </source>
</evidence>
<comment type="similarity">
    <text evidence="7">Belongs to the binding-protein-dependent transport system permease family.</text>
</comment>
<keyword evidence="10" id="KW-1185">Reference proteome</keyword>
<evidence type="ECO:0000256" key="4">
    <source>
        <dbReference type="ARBA" id="ARBA00022692"/>
    </source>
</evidence>
<dbReference type="Gene3D" id="1.10.3720.10">
    <property type="entry name" value="MetI-like"/>
    <property type="match status" value="1"/>
</dbReference>
<comment type="subcellular location">
    <subcellularLocation>
        <location evidence="1 7">Cell membrane</location>
        <topology evidence="1 7">Multi-pass membrane protein</topology>
    </subcellularLocation>
</comment>
<dbReference type="CDD" id="cd06261">
    <property type="entry name" value="TM_PBP2"/>
    <property type="match status" value="1"/>
</dbReference>
<comment type="caution">
    <text evidence="9">The sequence shown here is derived from an EMBL/GenBank/DDBJ whole genome shotgun (WGS) entry which is preliminary data.</text>
</comment>
<dbReference type="GO" id="GO:0005886">
    <property type="term" value="C:plasma membrane"/>
    <property type="evidence" value="ECO:0007669"/>
    <property type="project" value="UniProtKB-SubCell"/>
</dbReference>
<dbReference type="PANTHER" id="PTHR43163">
    <property type="entry name" value="DIPEPTIDE TRANSPORT SYSTEM PERMEASE PROTEIN DPPB-RELATED"/>
    <property type="match status" value="1"/>
</dbReference>
<keyword evidence="4 7" id="KW-0812">Transmembrane</keyword>
<dbReference type="PANTHER" id="PTHR43163:SF3">
    <property type="entry name" value="PEPTIDE ABC TRANSPORTER PERMEASE PROTEIN"/>
    <property type="match status" value="1"/>
</dbReference>
<organism evidence="9 10">
    <name type="scientific">Rhizobium setariae</name>
    <dbReference type="NCBI Taxonomy" id="2801340"/>
    <lineage>
        <taxon>Bacteria</taxon>
        <taxon>Pseudomonadati</taxon>
        <taxon>Pseudomonadota</taxon>
        <taxon>Alphaproteobacteria</taxon>
        <taxon>Hyphomicrobiales</taxon>
        <taxon>Rhizobiaceae</taxon>
        <taxon>Rhizobium/Agrobacterium group</taxon>
        <taxon>Rhizobium</taxon>
    </lineage>
</organism>
<dbReference type="AlphaFoldDB" id="A0A936YUP4"/>
<evidence type="ECO:0000256" key="7">
    <source>
        <dbReference type="RuleBase" id="RU363032"/>
    </source>
</evidence>
<proteinExistence type="inferred from homology"/>
<keyword evidence="2 7" id="KW-0813">Transport</keyword>
<accession>A0A936YUP4</accession>
<dbReference type="Proteomes" id="UP000633219">
    <property type="component" value="Unassembled WGS sequence"/>
</dbReference>
<evidence type="ECO:0000256" key="1">
    <source>
        <dbReference type="ARBA" id="ARBA00004651"/>
    </source>
</evidence>
<reference evidence="9" key="1">
    <citation type="submission" date="2021-01" db="EMBL/GenBank/DDBJ databases">
        <title>Rhizobium sp. strain KVB221 16S ribosomal RNA gene Genome sequencing and assembly.</title>
        <authorList>
            <person name="Kang M."/>
        </authorList>
    </citation>
    <scope>NUCLEOTIDE SEQUENCE</scope>
    <source>
        <strain evidence="9">KVB221</strain>
    </source>
</reference>
<feature type="transmembrane region" description="Helical" evidence="7">
    <location>
        <begin position="156"/>
        <end position="177"/>
    </location>
</feature>
<protein>
    <submittedName>
        <fullName evidence="9">ABC transporter permease</fullName>
    </submittedName>
</protein>
<dbReference type="Pfam" id="PF00528">
    <property type="entry name" value="BPD_transp_1"/>
    <property type="match status" value="1"/>
</dbReference>
<evidence type="ECO:0000313" key="10">
    <source>
        <dbReference type="Proteomes" id="UP000633219"/>
    </source>
</evidence>
<evidence type="ECO:0000256" key="5">
    <source>
        <dbReference type="ARBA" id="ARBA00022989"/>
    </source>
</evidence>
<name>A0A936YUP4_9HYPH</name>
<dbReference type="InterPro" id="IPR035906">
    <property type="entry name" value="MetI-like_sf"/>
</dbReference>
<feature type="domain" description="ABC transmembrane type-1" evidence="8">
    <location>
        <begin position="106"/>
        <end position="311"/>
    </location>
</feature>
<feature type="transmembrane region" description="Helical" evidence="7">
    <location>
        <begin position="110"/>
        <end position="136"/>
    </location>
</feature>
<evidence type="ECO:0000256" key="6">
    <source>
        <dbReference type="ARBA" id="ARBA00023136"/>
    </source>
</evidence>
<dbReference type="PROSITE" id="PS50928">
    <property type="entry name" value="ABC_TM1"/>
    <property type="match status" value="1"/>
</dbReference>
<gene>
    <name evidence="9" type="ORF">JJB09_25935</name>
</gene>
<dbReference type="EMBL" id="JAEQNC010000025">
    <property type="protein sequence ID" value="MBL0375452.1"/>
    <property type="molecule type" value="Genomic_DNA"/>
</dbReference>